<dbReference type="Pfam" id="PF15463">
    <property type="entry name" value="ECM11"/>
    <property type="match status" value="1"/>
</dbReference>
<name>A0ABR4NY91_9SACH</name>
<dbReference type="EMBL" id="JBEVYD010000004">
    <property type="protein sequence ID" value="KAL3233852.1"/>
    <property type="molecule type" value="Genomic_DNA"/>
</dbReference>
<dbReference type="InterPro" id="IPR029178">
    <property type="entry name" value="Ecm11_C"/>
</dbReference>
<evidence type="ECO:0000313" key="4">
    <source>
        <dbReference type="Proteomes" id="UP001623330"/>
    </source>
</evidence>
<reference evidence="3 4" key="1">
    <citation type="submission" date="2024-05" db="EMBL/GenBank/DDBJ databases">
        <title>Long read based assembly of the Candida bracarensis genome reveals expanded adhesin content.</title>
        <authorList>
            <person name="Marcet-Houben M."/>
            <person name="Ksiezopolska E."/>
            <person name="Gabaldon T."/>
        </authorList>
    </citation>
    <scope>NUCLEOTIDE SEQUENCE [LARGE SCALE GENOMIC DNA]</scope>
    <source>
        <strain evidence="3 4">CBM6</strain>
    </source>
</reference>
<evidence type="ECO:0000259" key="2">
    <source>
        <dbReference type="Pfam" id="PF15463"/>
    </source>
</evidence>
<evidence type="ECO:0000313" key="3">
    <source>
        <dbReference type="EMBL" id="KAL3233852.1"/>
    </source>
</evidence>
<accession>A0ABR4NY91</accession>
<sequence length="261" mass="29500">MSIVKTENGKKIVKSKKHKELKLENFLLSPGKVTSSTPTTPSIKHENNIPMPSSDLKNKWHLTGKLFDNTEEQNKDDITQKISTLNDTMSNEGRDTVNNIDKSGNNTHDQSQVQFNSIVAETPKATSFQPIHEQEEVIINPGPYVRHTKLLYEDTDDGIVLGKEEVEEIFPGLNKEEEKKYCNEATNWSLEEWVKEGELLLNAQQEIFATIIQKRIELSCNFAALLSVLDDRAEALCLKGDLIEKKLGKVKELGNEILNLL</sequence>
<gene>
    <name evidence="3" type="ORF">RNJ44_03892</name>
</gene>
<evidence type="ECO:0000256" key="1">
    <source>
        <dbReference type="SAM" id="MobiDB-lite"/>
    </source>
</evidence>
<proteinExistence type="predicted"/>
<feature type="region of interest" description="Disordered" evidence="1">
    <location>
        <begin position="32"/>
        <end position="54"/>
    </location>
</feature>
<feature type="domain" description="Extracellular mutant protein 11 C-terminal" evidence="2">
    <location>
        <begin position="163"/>
        <end position="258"/>
    </location>
</feature>
<protein>
    <submittedName>
        <fullName evidence="3">Protein ECM11</fullName>
    </submittedName>
</protein>
<feature type="compositionally biased region" description="Polar residues" evidence="1">
    <location>
        <begin position="32"/>
        <end position="42"/>
    </location>
</feature>
<comment type="caution">
    <text evidence="3">The sequence shown here is derived from an EMBL/GenBank/DDBJ whole genome shotgun (WGS) entry which is preliminary data.</text>
</comment>
<dbReference type="Proteomes" id="UP001623330">
    <property type="component" value="Unassembled WGS sequence"/>
</dbReference>
<keyword evidence="4" id="KW-1185">Reference proteome</keyword>
<organism evidence="3 4">
    <name type="scientific">Nakaseomyces bracarensis</name>
    <dbReference type="NCBI Taxonomy" id="273131"/>
    <lineage>
        <taxon>Eukaryota</taxon>
        <taxon>Fungi</taxon>
        <taxon>Dikarya</taxon>
        <taxon>Ascomycota</taxon>
        <taxon>Saccharomycotina</taxon>
        <taxon>Saccharomycetes</taxon>
        <taxon>Saccharomycetales</taxon>
        <taxon>Saccharomycetaceae</taxon>
        <taxon>Nakaseomyces</taxon>
    </lineage>
</organism>